<comment type="pathway">
    <text evidence="5">Cofactor biosynthesis; nicotinate biosynthesis; nicotinate from nicotinamide: step 1/1.</text>
</comment>
<dbReference type="Proteomes" id="UP000008957">
    <property type="component" value="Chromosome"/>
</dbReference>
<dbReference type="GO" id="GO:0046872">
    <property type="term" value="F:metal ion binding"/>
    <property type="evidence" value="ECO:0007669"/>
    <property type="project" value="UniProtKB-KW"/>
</dbReference>
<dbReference type="KEGG" id="sbr:SY1_07020"/>
<dbReference type="EC" id="3.5.1.19" evidence="6"/>
<organism evidence="9 10">
    <name type="scientific">Fretibacterium fastidiosum</name>
    <dbReference type="NCBI Taxonomy" id="651822"/>
    <lineage>
        <taxon>Bacteria</taxon>
        <taxon>Thermotogati</taxon>
        <taxon>Synergistota</taxon>
        <taxon>Synergistia</taxon>
        <taxon>Synergistales</taxon>
        <taxon>Aminobacteriaceae</taxon>
        <taxon>Fretibacterium</taxon>
    </lineage>
</organism>
<protein>
    <recommendedName>
        <fullName evidence="6">nicotinamidase</fullName>
        <ecNumber evidence="6">3.5.1.19</ecNumber>
    </recommendedName>
    <alternativeName>
        <fullName evidence="7">Nicotinamide deamidase</fullName>
    </alternativeName>
</protein>
<evidence type="ECO:0000256" key="5">
    <source>
        <dbReference type="ARBA" id="ARBA00037900"/>
    </source>
</evidence>
<sequence length="186" mass="20103">MSKETLLVVDCQYDFIDGSLACCGAEDAVKNAVDYINAHPAVRVLYSADWHGKGHCSFKENGGQWPEHCVAGERGSAIHEAFTRDVARAGQRPGEENVYHKGTDDGREEYSAFEARNAAGRTVGQDAGECVVVCGIASEFCVRESALDLLRTGRRVTLLVDAVGYVNAEKHRENLADLEAQGATIA</sequence>
<dbReference type="AlphaFoldDB" id="A0AB94IWI8"/>
<reference evidence="10" key="1">
    <citation type="submission" date="2010-03" db="EMBL/GenBank/DDBJ databases">
        <title>The genome sequence of Synergistetes sp. SGP1.</title>
        <authorList>
            <consortium name="metaHIT consortium -- http://www.metahit.eu/"/>
            <person name="Pajon A."/>
            <person name="Turner K."/>
            <person name="Parkhill J."/>
            <person name="Wade W."/>
            <person name="Vartoukian S."/>
        </authorList>
    </citation>
    <scope>NUCLEOTIDE SEQUENCE [LARGE SCALE GENOMIC DNA]</scope>
    <source>
        <strain evidence="10">SGP1</strain>
    </source>
</reference>
<dbReference type="InterPro" id="IPR036380">
    <property type="entry name" value="Isochorismatase-like_sf"/>
</dbReference>
<feature type="domain" description="Isochorismatase-like" evidence="8">
    <location>
        <begin position="5"/>
        <end position="185"/>
    </location>
</feature>
<evidence type="ECO:0000256" key="7">
    <source>
        <dbReference type="ARBA" id="ARBA00043224"/>
    </source>
</evidence>
<dbReference type="EMBL" id="FP929056">
    <property type="protein sequence ID" value="CBL28054.1"/>
    <property type="molecule type" value="Genomic_DNA"/>
</dbReference>
<evidence type="ECO:0000313" key="10">
    <source>
        <dbReference type="Proteomes" id="UP000008957"/>
    </source>
</evidence>
<comment type="similarity">
    <text evidence="1">Belongs to the isochorismatase family.</text>
</comment>
<keyword evidence="3" id="KW-0479">Metal-binding</keyword>
<evidence type="ECO:0000256" key="2">
    <source>
        <dbReference type="ARBA" id="ARBA00022642"/>
    </source>
</evidence>
<keyword evidence="10" id="KW-1185">Reference proteome</keyword>
<keyword evidence="4 9" id="KW-0378">Hydrolase</keyword>
<evidence type="ECO:0000256" key="3">
    <source>
        <dbReference type="ARBA" id="ARBA00022723"/>
    </source>
</evidence>
<dbReference type="Gene3D" id="3.40.50.850">
    <property type="entry name" value="Isochorismatase-like"/>
    <property type="match status" value="1"/>
</dbReference>
<evidence type="ECO:0000313" key="9">
    <source>
        <dbReference type="EMBL" id="CBL28054.1"/>
    </source>
</evidence>
<dbReference type="GO" id="GO:0019363">
    <property type="term" value="P:pyridine nucleotide biosynthetic process"/>
    <property type="evidence" value="ECO:0007669"/>
    <property type="project" value="UniProtKB-KW"/>
</dbReference>
<dbReference type="GO" id="GO:0008936">
    <property type="term" value="F:nicotinamidase activity"/>
    <property type="evidence" value="ECO:0007669"/>
    <property type="project" value="UniProtKB-EC"/>
</dbReference>
<dbReference type="InterPro" id="IPR000868">
    <property type="entry name" value="Isochorismatase-like_dom"/>
</dbReference>
<dbReference type="RefSeq" id="WP_015556201.1">
    <property type="nucleotide sequence ID" value="NC_021038.1"/>
</dbReference>
<dbReference type="SUPFAM" id="SSF52499">
    <property type="entry name" value="Isochorismatase-like hydrolases"/>
    <property type="match status" value="1"/>
</dbReference>
<dbReference type="PANTHER" id="PTHR11080:SF2">
    <property type="entry name" value="LD05707P"/>
    <property type="match status" value="1"/>
</dbReference>
<dbReference type="Pfam" id="PF00857">
    <property type="entry name" value="Isochorismatase"/>
    <property type="match status" value="1"/>
</dbReference>
<dbReference type="PANTHER" id="PTHR11080">
    <property type="entry name" value="PYRAZINAMIDASE/NICOTINAMIDASE"/>
    <property type="match status" value="1"/>
</dbReference>
<evidence type="ECO:0000256" key="6">
    <source>
        <dbReference type="ARBA" id="ARBA00039017"/>
    </source>
</evidence>
<name>A0AB94IWI8_9BACT</name>
<gene>
    <name evidence="9" type="ORF">SY1_07020</name>
</gene>
<evidence type="ECO:0000256" key="1">
    <source>
        <dbReference type="ARBA" id="ARBA00006336"/>
    </source>
</evidence>
<keyword evidence="2" id="KW-0662">Pyridine nucleotide biosynthesis</keyword>
<accession>A0AB94IWI8</accession>
<evidence type="ECO:0000259" key="8">
    <source>
        <dbReference type="Pfam" id="PF00857"/>
    </source>
</evidence>
<evidence type="ECO:0000256" key="4">
    <source>
        <dbReference type="ARBA" id="ARBA00022801"/>
    </source>
</evidence>
<proteinExistence type="inferred from homology"/>
<dbReference type="InterPro" id="IPR052347">
    <property type="entry name" value="Isochorismatase_Nicotinamidase"/>
</dbReference>
<reference evidence="9 10" key="2">
    <citation type="submission" date="2010-03" db="EMBL/GenBank/DDBJ databases">
        <authorList>
            <person name="Pajon A."/>
        </authorList>
    </citation>
    <scope>NUCLEOTIDE SEQUENCE [LARGE SCALE GENOMIC DNA]</scope>
    <source>
        <strain evidence="9 10">SGP1</strain>
    </source>
</reference>